<dbReference type="AlphaFoldDB" id="A0A0G0PKW0"/>
<accession>A0A0G0PKW0</accession>
<dbReference type="Pfam" id="PF13589">
    <property type="entry name" value="HATPase_c_3"/>
    <property type="match status" value="1"/>
</dbReference>
<comment type="caution">
    <text evidence="1">The sequence shown here is derived from an EMBL/GenBank/DDBJ whole genome shotgun (WGS) entry which is preliminary data.</text>
</comment>
<name>A0A0G0PKW0_9BACT</name>
<protein>
    <submittedName>
        <fullName evidence="1">Uncharacterized protein</fullName>
    </submittedName>
</protein>
<sequence length="622" mass="70423">MTKAVSRKLEADDRAFQQLADQTIKKDPVRALVELITNSDDSYKRLERYEIENDGKVIITLVRARGFGKFTVTDYAEGMDPEKMDKAVGRFGSDTHGFVAGQGGRSFFGRGLKEAILSMGQGFVRSINNNLYNESLLNINKYEREVPKEAIQLYKDKLGIYSHGLQVELVADRQGIKIPQYETLKRALELHYALRDILSSAKREVVLIEETPEGEIKNESKLSFIEPKGQPIINRTLELCEFENQKALLEIFKSEEQLTGREDNYMRQNGILICSSGAIHEITLFNYDGEELAQNLYGRLTCDYIDNLLRDNQPIIKDSRDGIDWSHPLAIALREFAECEIGKYIAEEKKKSETHEKFVSSDATKRKFKKAIEKLNRIAEIELKDVSKGGEGEEEGSMYPPNGFDFVPNYYHILIGQKSTLTLKMNREMFRKERSLVTISSDSPNIRILTSELEVEEQPGPFITFHAYVEGKQIGGKGRVIAIAGDLTTEAQIHTVAQREKSDKRKRGHHRGMFKEIKYSSSADPNMRVRYDKLNGIITIATSAPSVKLYIGPNGEGQEKPETQVMTAELVTQAVCRELALRRIQSGQETTLGEPEEALNSVYNGLIRRYADVVHSILGPHR</sequence>
<evidence type="ECO:0000313" key="2">
    <source>
        <dbReference type="Proteomes" id="UP000034793"/>
    </source>
</evidence>
<gene>
    <name evidence="1" type="ORF">UT61_C0047G0007</name>
</gene>
<dbReference type="Proteomes" id="UP000034793">
    <property type="component" value="Unassembled WGS sequence"/>
</dbReference>
<organism evidence="1 2">
    <name type="scientific">Candidatus Woesebacteria bacterium GW2011_GWA1_39_8</name>
    <dbReference type="NCBI Taxonomy" id="1618552"/>
    <lineage>
        <taxon>Bacteria</taxon>
        <taxon>Candidatus Woeseibacteriota</taxon>
    </lineage>
</organism>
<proteinExistence type="predicted"/>
<reference evidence="1 2" key="1">
    <citation type="journal article" date="2015" name="Nature">
        <title>rRNA introns, odd ribosomes, and small enigmatic genomes across a large radiation of phyla.</title>
        <authorList>
            <person name="Brown C.T."/>
            <person name="Hug L.A."/>
            <person name="Thomas B.C."/>
            <person name="Sharon I."/>
            <person name="Castelle C.J."/>
            <person name="Singh A."/>
            <person name="Wilkins M.J."/>
            <person name="Williams K.H."/>
            <person name="Banfield J.F."/>
        </authorList>
    </citation>
    <scope>NUCLEOTIDE SEQUENCE [LARGE SCALE GENOMIC DNA]</scope>
</reference>
<dbReference type="Gene3D" id="3.30.565.10">
    <property type="entry name" value="Histidine kinase-like ATPase, C-terminal domain"/>
    <property type="match status" value="1"/>
</dbReference>
<dbReference type="SUPFAM" id="SSF55874">
    <property type="entry name" value="ATPase domain of HSP90 chaperone/DNA topoisomerase II/histidine kinase"/>
    <property type="match status" value="1"/>
</dbReference>
<dbReference type="InterPro" id="IPR036890">
    <property type="entry name" value="HATPase_C_sf"/>
</dbReference>
<dbReference type="PATRIC" id="fig|1618552.3.peg.992"/>
<evidence type="ECO:0000313" key="1">
    <source>
        <dbReference type="EMBL" id="KKR28553.1"/>
    </source>
</evidence>
<dbReference type="EMBL" id="LBXL01000047">
    <property type="protein sequence ID" value="KKR28553.1"/>
    <property type="molecule type" value="Genomic_DNA"/>
</dbReference>